<organism evidence="1 2">
    <name type="scientific">Aulographum hederae CBS 113979</name>
    <dbReference type="NCBI Taxonomy" id="1176131"/>
    <lineage>
        <taxon>Eukaryota</taxon>
        <taxon>Fungi</taxon>
        <taxon>Dikarya</taxon>
        <taxon>Ascomycota</taxon>
        <taxon>Pezizomycotina</taxon>
        <taxon>Dothideomycetes</taxon>
        <taxon>Pleosporomycetidae</taxon>
        <taxon>Aulographales</taxon>
        <taxon>Aulographaceae</taxon>
    </lineage>
</organism>
<proteinExistence type="predicted"/>
<sequence>MVAGGNIPFMREHTYFMWDPALLCKKPVDPVTLNLLGETSPRPKTNPTMMPDAYLNTWSPVFLIRHPALVVPSMARACKKAYGWDLTHRSYLESGSFRTQRLMYDWYADQLASSGSAAGSKRPGANYPLVIDADDIIKDASTMRALNESLGLDPEKVLFEWKETPKEKIEAQRLAHKVFWSSVQGSSGILLDKMAQGLTIEEEVPKWEKEWGVEGAQILKGYAEACMPDYEYLKGKRSFGLGATVAK</sequence>
<gene>
    <name evidence="1" type="ORF">K402DRAFT_350680</name>
</gene>
<dbReference type="InterPro" id="IPR027417">
    <property type="entry name" value="P-loop_NTPase"/>
</dbReference>
<evidence type="ECO:0000313" key="1">
    <source>
        <dbReference type="EMBL" id="KAF1989043.1"/>
    </source>
</evidence>
<dbReference type="SUPFAM" id="SSF52540">
    <property type="entry name" value="P-loop containing nucleoside triphosphate hydrolases"/>
    <property type="match status" value="1"/>
</dbReference>
<dbReference type="Proteomes" id="UP000800041">
    <property type="component" value="Unassembled WGS sequence"/>
</dbReference>
<name>A0A6G1H732_9PEZI</name>
<evidence type="ECO:0000313" key="2">
    <source>
        <dbReference type="Proteomes" id="UP000800041"/>
    </source>
</evidence>
<dbReference type="Gene3D" id="3.40.50.300">
    <property type="entry name" value="P-loop containing nucleotide triphosphate hydrolases"/>
    <property type="match status" value="1"/>
</dbReference>
<dbReference type="PANTHER" id="PTHR48312:SF1">
    <property type="entry name" value="SULFOTRANSFERASE"/>
    <property type="match status" value="1"/>
</dbReference>
<protein>
    <submittedName>
        <fullName evidence="1">Uncharacterized protein</fullName>
    </submittedName>
</protein>
<keyword evidence="2" id="KW-1185">Reference proteome</keyword>
<dbReference type="OrthoDB" id="3650366at2759"/>
<accession>A0A6G1H732</accession>
<reference evidence="1" key="1">
    <citation type="journal article" date="2020" name="Stud. Mycol.">
        <title>101 Dothideomycetes genomes: a test case for predicting lifestyles and emergence of pathogens.</title>
        <authorList>
            <person name="Haridas S."/>
            <person name="Albert R."/>
            <person name="Binder M."/>
            <person name="Bloem J."/>
            <person name="Labutti K."/>
            <person name="Salamov A."/>
            <person name="Andreopoulos B."/>
            <person name="Baker S."/>
            <person name="Barry K."/>
            <person name="Bills G."/>
            <person name="Bluhm B."/>
            <person name="Cannon C."/>
            <person name="Castanera R."/>
            <person name="Culley D."/>
            <person name="Daum C."/>
            <person name="Ezra D."/>
            <person name="Gonzalez J."/>
            <person name="Henrissat B."/>
            <person name="Kuo A."/>
            <person name="Liang C."/>
            <person name="Lipzen A."/>
            <person name="Lutzoni F."/>
            <person name="Magnuson J."/>
            <person name="Mondo S."/>
            <person name="Nolan M."/>
            <person name="Ohm R."/>
            <person name="Pangilinan J."/>
            <person name="Park H.-J."/>
            <person name="Ramirez L."/>
            <person name="Alfaro M."/>
            <person name="Sun H."/>
            <person name="Tritt A."/>
            <person name="Yoshinaga Y."/>
            <person name="Zwiers L.-H."/>
            <person name="Turgeon B."/>
            <person name="Goodwin S."/>
            <person name="Spatafora J."/>
            <person name="Crous P."/>
            <person name="Grigoriev I."/>
        </authorList>
    </citation>
    <scope>NUCLEOTIDE SEQUENCE</scope>
    <source>
        <strain evidence="1">CBS 113979</strain>
    </source>
</reference>
<dbReference type="PANTHER" id="PTHR48312">
    <property type="match status" value="1"/>
</dbReference>
<dbReference type="AlphaFoldDB" id="A0A6G1H732"/>
<dbReference type="EMBL" id="ML977146">
    <property type="protein sequence ID" value="KAF1989043.1"/>
    <property type="molecule type" value="Genomic_DNA"/>
</dbReference>